<gene>
    <name evidence="1" type="ORF">T069G_01286</name>
</gene>
<organism evidence="1 2">
    <name type="scientific">Trichoderma breve</name>
    <dbReference type="NCBI Taxonomy" id="2034170"/>
    <lineage>
        <taxon>Eukaryota</taxon>
        <taxon>Fungi</taxon>
        <taxon>Dikarya</taxon>
        <taxon>Ascomycota</taxon>
        <taxon>Pezizomycotina</taxon>
        <taxon>Sordariomycetes</taxon>
        <taxon>Hypocreomycetidae</taxon>
        <taxon>Hypocreales</taxon>
        <taxon>Hypocreaceae</taxon>
        <taxon>Trichoderma</taxon>
    </lineage>
</organism>
<evidence type="ECO:0000313" key="1">
    <source>
        <dbReference type="EMBL" id="KAJ4864756.1"/>
    </source>
</evidence>
<keyword evidence="2" id="KW-1185">Reference proteome</keyword>
<accession>A0A9W9EDS8</accession>
<proteinExistence type="predicted"/>
<dbReference type="RefSeq" id="XP_056033812.1">
    <property type="nucleotide sequence ID" value="XM_056168496.1"/>
</dbReference>
<comment type="caution">
    <text evidence="1">The sequence shown here is derived from an EMBL/GenBank/DDBJ whole genome shotgun (WGS) entry which is preliminary data.</text>
</comment>
<dbReference type="GeneID" id="80863184"/>
<dbReference type="EMBL" id="JAOPEN010000001">
    <property type="protein sequence ID" value="KAJ4864756.1"/>
    <property type="molecule type" value="Genomic_DNA"/>
</dbReference>
<dbReference type="Proteomes" id="UP001140511">
    <property type="component" value="Unassembled WGS sequence"/>
</dbReference>
<reference evidence="1" key="1">
    <citation type="submission" date="2022-09" db="EMBL/GenBank/DDBJ databases">
        <title>Chromosome-level assembly of Trichoderma breve T069, a fungus used in development of biopesticide product.</title>
        <authorList>
            <person name="Lin R."/>
            <person name="Liu T."/>
        </authorList>
    </citation>
    <scope>NUCLEOTIDE SEQUENCE</scope>
    <source>
        <strain evidence="1">T069</strain>
    </source>
</reference>
<evidence type="ECO:0000313" key="2">
    <source>
        <dbReference type="Proteomes" id="UP001140511"/>
    </source>
</evidence>
<sequence length="274" mass="31210">MIEDDIHDYVRYLNIRKGLVEDLMTLINQYKLPLQLNATVFAIFMVAPIEKKQNTSYINPTNAHFVAELVSIFGRDVSNISKALVSVRDSQTITKSQQRLFQRANKDDMPTVGFEHLQQLLGFDNNFGLDYVFTRACLDSDVFFTHDFGIPIFDHLDIGNCNRALWQTNWTTDSMGLTLTRNNETRPDNIEPLSTSPKPYRYTFTISPNFNLSSFQPLQNLHRLPGSGGVSLLGRFSLSPETDRRKNISSSCAMDSGDPLDLQHLESRATTLWH</sequence>
<protein>
    <submittedName>
        <fullName evidence="1">Uncharacterized protein</fullName>
    </submittedName>
</protein>
<name>A0A9W9EDS8_9HYPO</name>
<dbReference type="AlphaFoldDB" id="A0A9W9EDS8"/>